<feature type="repeat" description="PPR" evidence="2">
    <location>
        <begin position="35"/>
        <end position="69"/>
    </location>
</feature>
<dbReference type="InterPro" id="IPR011990">
    <property type="entry name" value="TPR-like_helical_dom_sf"/>
</dbReference>
<gene>
    <name evidence="3" type="ORF">HYC85_023241</name>
</gene>
<accession>A0A7J7GE08</accession>
<sequence>MLLSEQRPNYVTILSIVQAVGPWGFENMIRIPDKDMVLRNAMLSVCTKSGQYVEAFEIFRQMQYNGVQPSHSHCALENEGWNWFYAMEKIYGITPKLAHYACMVDLLSRQGHVKEALEFGKSMPIEPDKRIWGALLAGCRSICGSIEIAEFVVEQLIRLDQENTSCYLVLSNLYAEQFRWEDVERMRKLVDKKRLRKETDIV</sequence>
<dbReference type="NCBIfam" id="TIGR00756">
    <property type="entry name" value="PPR"/>
    <property type="match status" value="1"/>
</dbReference>
<evidence type="ECO:0000256" key="1">
    <source>
        <dbReference type="ARBA" id="ARBA00022737"/>
    </source>
</evidence>
<dbReference type="Pfam" id="PF20431">
    <property type="entry name" value="E_motif"/>
    <property type="match status" value="1"/>
</dbReference>
<dbReference type="PANTHER" id="PTHR47926">
    <property type="entry name" value="PENTATRICOPEPTIDE REPEAT-CONTAINING PROTEIN"/>
    <property type="match status" value="1"/>
</dbReference>
<dbReference type="PANTHER" id="PTHR47926:SF414">
    <property type="entry name" value="PENTATRICOPEPTIDE REPEAT-CONTAINING PROTEIN DOT4, CHLOROPLASTIC-LIKE"/>
    <property type="match status" value="1"/>
</dbReference>
<dbReference type="PROSITE" id="PS51375">
    <property type="entry name" value="PPR"/>
    <property type="match status" value="1"/>
</dbReference>
<dbReference type="EMBL" id="JACBKZ010000011">
    <property type="protein sequence ID" value="KAF5938982.1"/>
    <property type="molecule type" value="Genomic_DNA"/>
</dbReference>
<dbReference type="InterPro" id="IPR046960">
    <property type="entry name" value="PPR_At4g14850-like_plant"/>
</dbReference>
<dbReference type="Proteomes" id="UP000593564">
    <property type="component" value="Unassembled WGS sequence"/>
</dbReference>
<dbReference type="Gene3D" id="1.25.40.10">
    <property type="entry name" value="Tetratricopeptide repeat domain"/>
    <property type="match status" value="1"/>
</dbReference>
<keyword evidence="4" id="KW-1185">Reference proteome</keyword>
<comment type="caution">
    <text evidence="3">The sequence shown here is derived from an EMBL/GenBank/DDBJ whole genome shotgun (WGS) entry which is preliminary data.</text>
</comment>
<dbReference type="Pfam" id="PF01535">
    <property type="entry name" value="PPR"/>
    <property type="match status" value="2"/>
</dbReference>
<proteinExistence type="predicted"/>
<protein>
    <recommendedName>
        <fullName evidence="5">Pentacotripeptide-repeat region of PRORP domain-containing protein</fullName>
    </recommendedName>
</protein>
<dbReference type="GO" id="GO:0003723">
    <property type="term" value="F:RNA binding"/>
    <property type="evidence" value="ECO:0007669"/>
    <property type="project" value="InterPro"/>
</dbReference>
<dbReference type="InterPro" id="IPR002885">
    <property type="entry name" value="PPR_rpt"/>
</dbReference>
<organism evidence="3 4">
    <name type="scientific">Camellia sinensis</name>
    <name type="common">Tea plant</name>
    <name type="synonym">Thea sinensis</name>
    <dbReference type="NCBI Taxonomy" id="4442"/>
    <lineage>
        <taxon>Eukaryota</taxon>
        <taxon>Viridiplantae</taxon>
        <taxon>Streptophyta</taxon>
        <taxon>Embryophyta</taxon>
        <taxon>Tracheophyta</taxon>
        <taxon>Spermatophyta</taxon>
        <taxon>Magnoliopsida</taxon>
        <taxon>eudicotyledons</taxon>
        <taxon>Gunneridae</taxon>
        <taxon>Pentapetalae</taxon>
        <taxon>asterids</taxon>
        <taxon>Ericales</taxon>
        <taxon>Theaceae</taxon>
        <taxon>Camellia</taxon>
    </lineage>
</organism>
<dbReference type="AlphaFoldDB" id="A0A7J7GE08"/>
<evidence type="ECO:0008006" key="5">
    <source>
        <dbReference type="Google" id="ProtNLM"/>
    </source>
</evidence>
<dbReference type="InterPro" id="IPR046848">
    <property type="entry name" value="E_motif"/>
</dbReference>
<reference evidence="3 4" key="2">
    <citation type="submission" date="2020-07" db="EMBL/GenBank/DDBJ databases">
        <title>Genome assembly of wild tea tree DASZ reveals pedigree and selection history of tea varieties.</title>
        <authorList>
            <person name="Zhang W."/>
        </authorList>
    </citation>
    <scope>NUCLEOTIDE SEQUENCE [LARGE SCALE GENOMIC DNA]</scope>
    <source>
        <strain evidence="4">cv. G240</strain>
        <tissue evidence="3">Leaf</tissue>
    </source>
</reference>
<reference evidence="4" key="1">
    <citation type="journal article" date="2020" name="Nat. Commun.">
        <title>Genome assembly of wild tea tree DASZ reveals pedigree and selection history of tea varieties.</title>
        <authorList>
            <person name="Zhang W."/>
            <person name="Zhang Y."/>
            <person name="Qiu H."/>
            <person name="Guo Y."/>
            <person name="Wan H."/>
            <person name="Zhang X."/>
            <person name="Scossa F."/>
            <person name="Alseekh S."/>
            <person name="Zhang Q."/>
            <person name="Wang P."/>
            <person name="Xu L."/>
            <person name="Schmidt M.H."/>
            <person name="Jia X."/>
            <person name="Li D."/>
            <person name="Zhu A."/>
            <person name="Guo F."/>
            <person name="Chen W."/>
            <person name="Ni D."/>
            <person name="Usadel B."/>
            <person name="Fernie A.R."/>
            <person name="Wen W."/>
        </authorList>
    </citation>
    <scope>NUCLEOTIDE SEQUENCE [LARGE SCALE GENOMIC DNA]</scope>
    <source>
        <strain evidence="4">cv. G240</strain>
    </source>
</reference>
<evidence type="ECO:0000256" key="2">
    <source>
        <dbReference type="PROSITE-ProRule" id="PRU00708"/>
    </source>
</evidence>
<evidence type="ECO:0000313" key="4">
    <source>
        <dbReference type="Proteomes" id="UP000593564"/>
    </source>
</evidence>
<name>A0A7J7GE08_CAMSI</name>
<evidence type="ECO:0000313" key="3">
    <source>
        <dbReference type="EMBL" id="KAF5938982.1"/>
    </source>
</evidence>
<keyword evidence="1" id="KW-0677">Repeat</keyword>
<dbReference type="GO" id="GO:0009451">
    <property type="term" value="P:RNA modification"/>
    <property type="evidence" value="ECO:0007669"/>
    <property type="project" value="InterPro"/>
</dbReference>